<dbReference type="InterPro" id="IPR031165">
    <property type="entry name" value="GNAT_YJDJ"/>
</dbReference>
<evidence type="ECO:0000313" key="3">
    <source>
        <dbReference type="Proteomes" id="UP000535511"/>
    </source>
</evidence>
<dbReference type="PROSITE" id="PS51729">
    <property type="entry name" value="GNAT_YJDJ"/>
    <property type="match status" value="1"/>
</dbReference>
<evidence type="ECO:0000259" key="1">
    <source>
        <dbReference type="PROSITE" id="PS51729"/>
    </source>
</evidence>
<accession>A0A7Y9E684</accession>
<dbReference type="PANTHER" id="PTHR31435">
    <property type="entry name" value="PROTEIN NATD1"/>
    <property type="match status" value="1"/>
</dbReference>
<dbReference type="SUPFAM" id="SSF55729">
    <property type="entry name" value="Acyl-CoA N-acyltransferases (Nat)"/>
    <property type="match status" value="1"/>
</dbReference>
<reference evidence="2 3" key="1">
    <citation type="submission" date="2020-07" db="EMBL/GenBank/DDBJ databases">
        <title>Sequencing the genomes of 1000 actinobacteria strains.</title>
        <authorList>
            <person name="Klenk H.-P."/>
        </authorList>
    </citation>
    <scope>NUCLEOTIDE SEQUENCE [LARGE SCALE GENOMIC DNA]</scope>
    <source>
        <strain evidence="2 3">DSM 21350</strain>
    </source>
</reference>
<organism evidence="2 3">
    <name type="scientific">Nocardioides panaciterrulae</name>
    <dbReference type="NCBI Taxonomy" id="661492"/>
    <lineage>
        <taxon>Bacteria</taxon>
        <taxon>Bacillati</taxon>
        <taxon>Actinomycetota</taxon>
        <taxon>Actinomycetes</taxon>
        <taxon>Propionibacteriales</taxon>
        <taxon>Nocardioidaceae</taxon>
        <taxon>Nocardioides</taxon>
    </lineage>
</organism>
<name>A0A7Y9E684_9ACTN</name>
<feature type="domain" description="N-acetyltransferase" evidence="1">
    <location>
        <begin position="7"/>
        <end position="94"/>
    </location>
</feature>
<dbReference type="PANTHER" id="PTHR31435:SF10">
    <property type="entry name" value="BSR4717 PROTEIN"/>
    <property type="match status" value="1"/>
</dbReference>
<dbReference type="InterPro" id="IPR016181">
    <property type="entry name" value="Acyl_CoA_acyltransferase"/>
</dbReference>
<proteinExistence type="predicted"/>
<comment type="caution">
    <text evidence="2">The sequence shown here is derived from an EMBL/GenBank/DDBJ whole genome shotgun (WGS) entry which is preliminary data.</text>
</comment>
<dbReference type="Gene3D" id="3.40.630.30">
    <property type="match status" value="1"/>
</dbReference>
<sequence length="113" mass="12500">MSDVKIVHNTADHRYEGWCDDELAGFAEYRLTDGVVVFTHTEVDDRFEGRGVGSALARFALEDVRDDGGRKVRPVCPFIKTWIDKHPEFATLVEDAHAATDTAADTTADTTAD</sequence>
<dbReference type="CDD" id="cd04301">
    <property type="entry name" value="NAT_SF"/>
    <property type="match status" value="1"/>
</dbReference>
<gene>
    <name evidence="2" type="ORF">BJZ21_002071</name>
</gene>
<evidence type="ECO:0000313" key="2">
    <source>
        <dbReference type="EMBL" id="NYD41988.1"/>
    </source>
</evidence>
<dbReference type="EMBL" id="JACCBG010000001">
    <property type="protein sequence ID" value="NYD41988.1"/>
    <property type="molecule type" value="Genomic_DNA"/>
</dbReference>
<dbReference type="Pfam" id="PF14542">
    <property type="entry name" value="Acetyltransf_CG"/>
    <property type="match status" value="1"/>
</dbReference>
<protein>
    <recommendedName>
        <fullName evidence="1">N-acetyltransferase domain-containing protein</fullName>
    </recommendedName>
</protein>
<dbReference type="AlphaFoldDB" id="A0A7Y9E684"/>
<dbReference type="InterPro" id="IPR045057">
    <property type="entry name" value="Gcn5-rel_NAT"/>
</dbReference>
<dbReference type="Proteomes" id="UP000535511">
    <property type="component" value="Unassembled WGS sequence"/>
</dbReference>
<keyword evidence="3" id="KW-1185">Reference proteome</keyword>